<reference evidence="2" key="1">
    <citation type="submission" date="2019-08" db="EMBL/GenBank/DDBJ databases">
        <authorList>
            <person name="Kucharzyk K."/>
            <person name="Murdoch R.W."/>
            <person name="Higgins S."/>
            <person name="Loffler F."/>
        </authorList>
    </citation>
    <scope>NUCLEOTIDE SEQUENCE</scope>
</reference>
<protein>
    <recommendedName>
        <fullName evidence="1">HTH cro/C1-type domain-containing protein</fullName>
    </recommendedName>
</protein>
<name>A0A645E2W6_9ZZZZ</name>
<accession>A0A645E2W6</accession>
<dbReference type="SMART" id="SM00530">
    <property type="entry name" value="HTH_XRE"/>
    <property type="match status" value="1"/>
</dbReference>
<dbReference type="InterPro" id="IPR010982">
    <property type="entry name" value="Lambda_DNA-bd_dom_sf"/>
</dbReference>
<feature type="domain" description="HTH cro/C1-type" evidence="1">
    <location>
        <begin position="11"/>
        <end position="59"/>
    </location>
</feature>
<organism evidence="2">
    <name type="scientific">bioreactor metagenome</name>
    <dbReference type="NCBI Taxonomy" id="1076179"/>
    <lineage>
        <taxon>unclassified sequences</taxon>
        <taxon>metagenomes</taxon>
        <taxon>ecological metagenomes</taxon>
    </lineage>
</organism>
<dbReference type="PROSITE" id="PS50943">
    <property type="entry name" value="HTH_CROC1"/>
    <property type="match status" value="1"/>
</dbReference>
<dbReference type="Pfam" id="PF01381">
    <property type="entry name" value="HTH_3"/>
    <property type="match status" value="1"/>
</dbReference>
<dbReference type="InterPro" id="IPR001387">
    <property type="entry name" value="Cro/C1-type_HTH"/>
</dbReference>
<dbReference type="EMBL" id="VSSQ01042319">
    <property type="protein sequence ID" value="MPM95879.1"/>
    <property type="molecule type" value="Genomic_DNA"/>
</dbReference>
<dbReference type="CDD" id="cd00093">
    <property type="entry name" value="HTH_XRE"/>
    <property type="match status" value="1"/>
</dbReference>
<dbReference type="GO" id="GO:0003677">
    <property type="term" value="F:DNA binding"/>
    <property type="evidence" value="ECO:0007669"/>
    <property type="project" value="InterPro"/>
</dbReference>
<comment type="caution">
    <text evidence="2">The sequence shown here is derived from an EMBL/GenBank/DDBJ whole genome shotgun (WGS) entry which is preliminary data.</text>
</comment>
<evidence type="ECO:0000313" key="2">
    <source>
        <dbReference type="EMBL" id="MPM95879.1"/>
    </source>
</evidence>
<dbReference type="AlphaFoldDB" id="A0A645E2W6"/>
<proteinExistence type="predicted"/>
<sequence>MYQKFEILLCEKNVTAYKVAKETGVSSTTLTEWKKGTYVPKLDKLQKIADYFGVPITYFLEE</sequence>
<gene>
    <name evidence="2" type="ORF">SDC9_143035</name>
</gene>
<dbReference type="Gene3D" id="1.10.260.40">
    <property type="entry name" value="lambda repressor-like DNA-binding domains"/>
    <property type="match status" value="1"/>
</dbReference>
<dbReference type="SUPFAM" id="SSF47413">
    <property type="entry name" value="lambda repressor-like DNA-binding domains"/>
    <property type="match status" value="1"/>
</dbReference>
<evidence type="ECO:0000259" key="1">
    <source>
        <dbReference type="PROSITE" id="PS50943"/>
    </source>
</evidence>